<evidence type="ECO:0000313" key="2">
    <source>
        <dbReference type="EMBL" id="PZO57648.1"/>
    </source>
</evidence>
<feature type="domain" description="DUF5615" evidence="1">
    <location>
        <begin position="6"/>
        <end position="98"/>
    </location>
</feature>
<reference evidence="2 3" key="2">
    <citation type="submission" date="2018-06" db="EMBL/GenBank/DDBJ databases">
        <title>Metagenomic assembly of (sub)arctic Cyanobacteria and their associated microbiome from non-axenic cultures.</title>
        <authorList>
            <person name="Baurain D."/>
        </authorList>
    </citation>
    <scope>NUCLEOTIDE SEQUENCE [LARGE SCALE GENOMIC DNA]</scope>
    <source>
        <strain evidence="2">ULC027bin1</strain>
    </source>
</reference>
<dbReference type="Proteomes" id="UP000249794">
    <property type="component" value="Unassembled WGS sequence"/>
</dbReference>
<dbReference type="InterPro" id="IPR041049">
    <property type="entry name" value="DUF5615"/>
</dbReference>
<gene>
    <name evidence="2" type="ORF">DCF15_06570</name>
</gene>
<comment type="caution">
    <text evidence="2">The sequence shown here is derived from an EMBL/GenBank/DDBJ whole genome shotgun (WGS) entry which is preliminary data.</text>
</comment>
<organism evidence="2 3">
    <name type="scientific">Phormidesmis priestleyi</name>
    <dbReference type="NCBI Taxonomy" id="268141"/>
    <lineage>
        <taxon>Bacteria</taxon>
        <taxon>Bacillati</taxon>
        <taxon>Cyanobacteriota</taxon>
        <taxon>Cyanophyceae</taxon>
        <taxon>Leptolyngbyales</taxon>
        <taxon>Leptolyngbyaceae</taxon>
        <taxon>Phormidesmis</taxon>
    </lineage>
</organism>
<accession>A0A2W4ZRY9</accession>
<reference evidence="3" key="1">
    <citation type="submission" date="2018-04" db="EMBL/GenBank/DDBJ databases">
        <authorList>
            <person name="Cornet L."/>
        </authorList>
    </citation>
    <scope>NUCLEOTIDE SEQUENCE [LARGE SCALE GENOMIC DNA]</scope>
</reference>
<sequence length="111" mass="12619">MPKRIKFHMDENVGNAVTKGMRRRGVDVITTSEANMIGASDEEQLAFALSQNRVIFTQDDDFLRLHQATEHHAGIVYCYKGSRSTGEIIQALYLIWECISPDEIMAQVEFI</sequence>
<dbReference type="EMBL" id="QBMP01000047">
    <property type="protein sequence ID" value="PZO57648.1"/>
    <property type="molecule type" value="Genomic_DNA"/>
</dbReference>
<evidence type="ECO:0000259" key="1">
    <source>
        <dbReference type="Pfam" id="PF18480"/>
    </source>
</evidence>
<evidence type="ECO:0000313" key="3">
    <source>
        <dbReference type="Proteomes" id="UP000249794"/>
    </source>
</evidence>
<protein>
    <recommendedName>
        <fullName evidence="1">DUF5615 domain-containing protein</fullName>
    </recommendedName>
</protein>
<proteinExistence type="predicted"/>
<dbReference type="Pfam" id="PF18480">
    <property type="entry name" value="DUF5615"/>
    <property type="match status" value="1"/>
</dbReference>
<name>A0A2W4ZRY9_9CYAN</name>
<dbReference type="AlphaFoldDB" id="A0A2W4ZRY9"/>